<dbReference type="VEuPathDB" id="HostDB:ENSBTAG00000012899"/>
<organism evidence="7 8">
    <name type="scientific">Bos taurus</name>
    <name type="common">Bovine</name>
    <dbReference type="NCBI Taxonomy" id="9913"/>
    <lineage>
        <taxon>Eukaryota</taxon>
        <taxon>Metazoa</taxon>
        <taxon>Chordata</taxon>
        <taxon>Craniata</taxon>
        <taxon>Vertebrata</taxon>
        <taxon>Euteleostomi</taxon>
        <taxon>Mammalia</taxon>
        <taxon>Eutheria</taxon>
        <taxon>Laurasiatheria</taxon>
        <taxon>Artiodactyla</taxon>
        <taxon>Ruminantia</taxon>
        <taxon>Pecora</taxon>
        <taxon>Bovidae</taxon>
        <taxon>Bovinae</taxon>
        <taxon>Bos</taxon>
    </lineage>
</organism>
<reference evidence="7" key="2">
    <citation type="submission" date="2025-08" db="UniProtKB">
        <authorList>
            <consortium name="Ensembl"/>
        </authorList>
    </citation>
    <scope>IDENTIFICATION</scope>
    <source>
        <strain evidence="7">Hereford</strain>
    </source>
</reference>
<dbReference type="Proteomes" id="UP000009136">
    <property type="component" value="Chromosome 1"/>
</dbReference>
<dbReference type="SMART" id="SM00060">
    <property type="entry name" value="FN3"/>
    <property type="match status" value="2"/>
</dbReference>
<dbReference type="CDD" id="cd00063">
    <property type="entry name" value="FN3"/>
    <property type="match status" value="2"/>
</dbReference>
<dbReference type="FunFam" id="2.60.40.10:FF:001281">
    <property type="entry name" value="Interferon gamma receptor 2"/>
    <property type="match status" value="1"/>
</dbReference>
<dbReference type="Ensembl" id="ENSBTAT00000080092.2">
    <property type="protein sequence ID" value="ENSBTAP00000073001.2"/>
    <property type="gene ID" value="ENSBTAG00000012899.6"/>
</dbReference>
<evidence type="ECO:0000256" key="5">
    <source>
        <dbReference type="SAM" id="Phobius"/>
    </source>
</evidence>
<evidence type="ECO:0000259" key="6">
    <source>
        <dbReference type="PROSITE" id="PS50853"/>
    </source>
</evidence>
<dbReference type="Pfam" id="PF09294">
    <property type="entry name" value="Interfer-bind"/>
    <property type="match status" value="1"/>
</dbReference>
<evidence type="ECO:0000256" key="4">
    <source>
        <dbReference type="SAM" id="MobiDB-lite"/>
    </source>
</evidence>
<dbReference type="VGNC" id="VGNC:30059">
    <property type="gene designation" value="IFNGR2"/>
</dbReference>
<evidence type="ECO:0000256" key="3">
    <source>
        <dbReference type="ARBA" id="ARBA00022989"/>
    </source>
</evidence>
<feature type="compositionally biased region" description="Polar residues" evidence="4">
    <location>
        <begin position="363"/>
        <end position="380"/>
    </location>
</feature>
<protein>
    <submittedName>
        <fullName evidence="7">Interferon gamma receptor 2</fullName>
    </submittedName>
</protein>
<dbReference type="Pfam" id="PF01108">
    <property type="entry name" value="Tissue_fac"/>
    <property type="match status" value="1"/>
</dbReference>
<dbReference type="PANTHER" id="PTHR20859:SF46">
    <property type="entry name" value="INTERFERON GAMMA RECEPTOR 2"/>
    <property type="match status" value="1"/>
</dbReference>
<dbReference type="InterPro" id="IPR015373">
    <property type="entry name" value="Interferon/interleukin_rcp_dom"/>
</dbReference>
<feature type="transmembrane region" description="Helical" evidence="5">
    <location>
        <begin position="281"/>
        <end position="303"/>
    </location>
</feature>
<comment type="subcellular location">
    <subcellularLocation>
        <location evidence="1">Membrane</location>
        <topology evidence="1">Single-pass type I membrane protein</topology>
    </subcellularLocation>
</comment>
<gene>
    <name evidence="7 9" type="primary">IFNGR2</name>
</gene>
<evidence type="ECO:0000313" key="9">
    <source>
        <dbReference type="VGNC" id="VGNC:30059"/>
    </source>
</evidence>
<keyword evidence="3 5" id="KW-1133">Transmembrane helix</keyword>
<dbReference type="InterPro" id="IPR013783">
    <property type="entry name" value="Ig-like_fold"/>
</dbReference>
<dbReference type="GO" id="GO:0005886">
    <property type="term" value="C:plasma membrane"/>
    <property type="evidence" value="ECO:0007669"/>
    <property type="project" value="Ensembl"/>
</dbReference>
<feature type="domain" description="Fibronectin type-III" evidence="6">
    <location>
        <begin position="175"/>
        <end position="272"/>
    </location>
</feature>
<dbReference type="FunFam" id="2.60.40.10:FF:000957">
    <property type="entry name" value="Interferon gamma receptor 2"/>
    <property type="match status" value="1"/>
</dbReference>
<dbReference type="GeneTree" id="ENSGT00940000160503"/>
<evidence type="ECO:0000256" key="1">
    <source>
        <dbReference type="ARBA" id="ARBA00004479"/>
    </source>
</evidence>
<dbReference type="Bgee" id="ENSBTAG00000012899">
    <property type="expression patterns" value="Expressed in neutrophil and 102 other cell types or tissues"/>
</dbReference>
<keyword evidence="8" id="KW-1185">Reference proteome</keyword>
<keyword evidence="5" id="KW-0472">Membrane</keyword>
<reference evidence="7" key="1">
    <citation type="submission" date="2018-03" db="EMBL/GenBank/DDBJ databases">
        <title>ARS-UCD1.2.</title>
        <authorList>
            <person name="Rosen B.D."/>
            <person name="Bickhart D.M."/>
            <person name="Koren S."/>
            <person name="Schnabel R.D."/>
            <person name="Hall R."/>
            <person name="Zimin A."/>
            <person name="Dreischer C."/>
            <person name="Schultheiss S."/>
            <person name="Schroeder S.G."/>
            <person name="Elsik C.G."/>
            <person name="Couldrey C."/>
            <person name="Liu G.E."/>
            <person name="Van Tassell C.P."/>
            <person name="Phillippy A.M."/>
            <person name="Smith T.P.L."/>
            <person name="Medrano J.F."/>
        </authorList>
    </citation>
    <scope>NUCLEOTIDE SEQUENCE [LARGE SCALE GENOMIC DNA]</scope>
    <source>
        <strain evidence="7">Hereford</strain>
    </source>
</reference>
<dbReference type="GO" id="GO:0004906">
    <property type="term" value="F:type II interferon receptor activity"/>
    <property type="evidence" value="ECO:0007669"/>
    <property type="project" value="Ensembl"/>
</dbReference>
<proteinExistence type="predicted"/>
<accession>A0A3Q1MMH6</accession>
<dbReference type="InterPro" id="IPR036116">
    <property type="entry name" value="FN3_sf"/>
</dbReference>
<sequence length="401" mass="44701">MRVPELGRFSWIIGLSGPSAITWILGSWKRKSEPKSWQHKTGSAQHCWSKRPGAKEYSLAQLPAPGNLKVHLYNAQQALSWEPVSLDSDPRPVVYQVQYKYSTSSNWYDVNKEDSKVDCTNLTRTECDFTANSLSEGFPRRFNISLRVRAKLGGLVSAWATAPWFEHYRNATIGPPENIRVTPEEGSLIIRLSAPFDVPATEAYFVYCVYYWEKAGAKQVTRPFRSNFITLNDLKPLRVYCFQVKAELFLTKENISRPGHLSNISCCETAADASVKLQQDFLAAGTTFLVLSVVVGSCLFLVLRYRGLVKHWFHSPPSIPSQIEEYLKDPAQPILDALDKDSSPKDDTWDSVSVVTFPENEQEGSPQSTLNQSAGPSHQPTEGVLCAKEAATCLSGLDGAT</sequence>
<dbReference type="InterPro" id="IPR003961">
    <property type="entry name" value="FN3_dom"/>
</dbReference>
<evidence type="ECO:0000256" key="2">
    <source>
        <dbReference type="ARBA" id="ARBA00022692"/>
    </source>
</evidence>
<evidence type="ECO:0000313" key="7">
    <source>
        <dbReference type="Ensembl" id="ENSBTAP00000073001.2"/>
    </source>
</evidence>
<reference evidence="7" key="3">
    <citation type="submission" date="2025-09" db="UniProtKB">
        <authorList>
            <consortium name="Ensembl"/>
        </authorList>
    </citation>
    <scope>IDENTIFICATION</scope>
    <source>
        <strain evidence="7">Hereford</strain>
    </source>
</reference>
<dbReference type="PANTHER" id="PTHR20859">
    <property type="entry name" value="INTERFERON/INTERLEUKIN RECEPTOR"/>
    <property type="match status" value="1"/>
</dbReference>
<dbReference type="Gene3D" id="2.60.40.10">
    <property type="entry name" value="Immunoglobulins"/>
    <property type="match status" value="2"/>
</dbReference>
<feature type="region of interest" description="Disordered" evidence="4">
    <location>
        <begin position="356"/>
        <end position="382"/>
    </location>
</feature>
<dbReference type="PROSITE" id="PS50853">
    <property type="entry name" value="FN3"/>
    <property type="match status" value="1"/>
</dbReference>
<name>A0A3Q1MMH6_BOVIN</name>
<evidence type="ECO:0000313" key="8">
    <source>
        <dbReference type="Proteomes" id="UP000009136"/>
    </source>
</evidence>
<dbReference type="AlphaFoldDB" id="A0A3Q1MMH6"/>
<dbReference type="GO" id="GO:0038196">
    <property type="term" value="P:type III interferon-mediated signaling pathway"/>
    <property type="evidence" value="ECO:0007669"/>
    <property type="project" value="Ensembl"/>
</dbReference>
<keyword evidence="2 5" id="KW-0812">Transmembrane</keyword>
<dbReference type="OrthoDB" id="9932619at2759"/>
<dbReference type="InterPro" id="IPR050650">
    <property type="entry name" value="Type-II_Cytokine-TF_Rcpt"/>
</dbReference>
<dbReference type="SUPFAM" id="SSF49265">
    <property type="entry name" value="Fibronectin type III"/>
    <property type="match status" value="2"/>
</dbReference>